<dbReference type="PANTHER" id="PTHR43046">
    <property type="entry name" value="GDP-MANNOSE MANNOSYL HYDROLASE"/>
    <property type="match status" value="1"/>
</dbReference>
<comment type="cofactor">
    <cofactor evidence="1">
        <name>Mg(2+)</name>
        <dbReference type="ChEBI" id="CHEBI:18420"/>
    </cofactor>
</comment>
<name>A0A2N2E8Y0_9BACT</name>
<protein>
    <recommendedName>
        <fullName evidence="3">Nudix hydrolase domain-containing protein</fullName>
    </recommendedName>
</protein>
<dbReference type="GO" id="GO:0016787">
    <property type="term" value="F:hydrolase activity"/>
    <property type="evidence" value="ECO:0007669"/>
    <property type="project" value="UniProtKB-KW"/>
</dbReference>
<keyword evidence="2" id="KW-0378">Hydrolase</keyword>
<sequence length="146" mass="17050">MNKSKFFPDAFYRVSVRGLMRDGDKFLLGHHHDGDWETFGGGLDFGENLHQALKREILEETGCDVPYISKQPILALPHIVHNLRGMDWFYNFPIYYEVIFDISKFNSSLQYSEIKWFTLEEIQSLKLFEGEEGIKNGLKSLIKNNE</sequence>
<dbReference type="PANTHER" id="PTHR43046:SF14">
    <property type="entry name" value="MUTT_NUDIX FAMILY PROTEIN"/>
    <property type="match status" value="1"/>
</dbReference>
<evidence type="ECO:0000259" key="3">
    <source>
        <dbReference type="PROSITE" id="PS51462"/>
    </source>
</evidence>
<accession>A0A2N2E8Y0</accession>
<evidence type="ECO:0000256" key="2">
    <source>
        <dbReference type="ARBA" id="ARBA00022801"/>
    </source>
</evidence>
<dbReference type="InterPro" id="IPR020084">
    <property type="entry name" value="NUDIX_hydrolase_CS"/>
</dbReference>
<dbReference type="EMBL" id="PHAI01000003">
    <property type="protein sequence ID" value="PKM91159.1"/>
    <property type="molecule type" value="Genomic_DNA"/>
</dbReference>
<dbReference type="PROSITE" id="PS00893">
    <property type="entry name" value="NUDIX_BOX"/>
    <property type="match status" value="1"/>
</dbReference>
<dbReference type="Gene3D" id="3.90.79.10">
    <property type="entry name" value="Nucleoside Triphosphate Pyrophosphohydrolase"/>
    <property type="match status" value="1"/>
</dbReference>
<dbReference type="PROSITE" id="PS51462">
    <property type="entry name" value="NUDIX"/>
    <property type="match status" value="1"/>
</dbReference>
<dbReference type="Proteomes" id="UP000233517">
    <property type="component" value="Unassembled WGS sequence"/>
</dbReference>
<dbReference type="InterPro" id="IPR000086">
    <property type="entry name" value="NUDIX_hydrolase_dom"/>
</dbReference>
<comment type="caution">
    <text evidence="4">The sequence shown here is derived from an EMBL/GenBank/DDBJ whole genome shotgun (WGS) entry which is preliminary data.</text>
</comment>
<evidence type="ECO:0000313" key="4">
    <source>
        <dbReference type="EMBL" id="PKM91159.1"/>
    </source>
</evidence>
<dbReference type="AlphaFoldDB" id="A0A2N2E8Y0"/>
<reference evidence="4 5" key="1">
    <citation type="journal article" date="2017" name="ISME J.">
        <title>Potential for microbial H2 and metal transformations associated with novel bacteria and archaea in deep terrestrial subsurface sediments.</title>
        <authorList>
            <person name="Hernsdorf A.W."/>
            <person name="Amano Y."/>
            <person name="Miyakawa K."/>
            <person name="Ise K."/>
            <person name="Suzuki Y."/>
            <person name="Anantharaman K."/>
            <person name="Probst A."/>
            <person name="Burstein D."/>
            <person name="Thomas B.C."/>
            <person name="Banfield J.F."/>
        </authorList>
    </citation>
    <scope>NUCLEOTIDE SEQUENCE [LARGE SCALE GENOMIC DNA]</scope>
    <source>
        <strain evidence="4">HGW-Falkowbacteria-1</strain>
    </source>
</reference>
<organism evidence="4 5">
    <name type="scientific">Candidatus Falkowbacteria bacterium HGW-Falkowbacteria-1</name>
    <dbReference type="NCBI Taxonomy" id="2013768"/>
    <lineage>
        <taxon>Bacteria</taxon>
        <taxon>Candidatus Falkowiibacteriota</taxon>
    </lineage>
</organism>
<evidence type="ECO:0000313" key="5">
    <source>
        <dbReference type="Proteomes" id="UP000233517"/>
    </source>
</evidence>
<gene>
    <name evidence="4" type="ORF">CVU82_03865</name>
</gene>
<dbReference type="InterPro" id="IPR015797">
    <property type="entry name" value="NUDIX_hydrolase-like_dom_sf"/>
</dbReference>
<dbReference type="SUPFAM" id="SSF55811">
    <property type="entry name" value="Nudix"/>
    <property type="match status" value="1"/>
</dbReference>
<dbReference type="CDD" id="cd02883">
    <property type="entry name" value="NUDIX_Hydrolase"/>
    <property type="match status" value="1"/>
</dbReference>
<feature type="domain" description="Nudix hydrolase" evidence="3">
    <location>
        <begin position="11"/>
        <end position="138"/>
    </location>
</feature>
<dbReference type="Pfam" id="PF00293">
    <property type="entry name" value="NUDIX"/>
    <property type="match status" value="1"/>
</dbReference>
<evidence type="ECO:0000256" key="1">
    <source>
        <dbReference type="ARBA" id="ARBA00001946"/>
    </source>
</evidence>
<proteinExistence type="predicted"/>